<dbReference type="Proteomes" id="UP001229421">
    <property type="component" value="Unassembled WGS sequence"/>
</dbReference>
<sequence length="143" mass="15752">MASKAARKAIYFHKVLNHFKNKTQNTHLIIITANNLTTNQTRAIRQDLQSHSTLLMGKNTLMKHSIAIHAPATQKHAFVGAIPHIAGKVGLVLTDSDPEEVSEAVAGYKLQPLVCSSMDIGMCDLWQWLLGFHLDLVNKSTAV</sequence>
<evidence type="ECO:0000313" key="5">
    <source>
        <dbReference type="Proteomes" id="UP001229421"/>
    </source>
</evidence>
<dbReference type="GO" id="GO:0070180">
    <property type="term" value="F:large ribosomal subunit rRNA binding"/>
    <property type="evidence" value="ECO:0007669"/>
    <property type="project" value="TreeGrafter"/>
</dbReference>
<dbReference type="GO" id="GO:0022625">
    <property type="term" value="C:cytosolic large ribosomal subunit"/>
    <property type="evidence" value="ECO:0007669"/>
    <property type="project" value="TreeGrafter"/>
</dbReference>
<dbReference type="AlphaFoldDB" id="A0AAD8K5W4"/>
<evidence type="ECO:0000313" key="4">
    <source>
        <dbReference type="EMBL" id="KAK1416473.1"/>
    </source>
</evidence>
<dbReference type="InterPro" id="IPR050323">
    <property type="entry name" value="Ribosomal_protein_uL10"/>
</dbReference>
<keyword evidence="2" id="KW-0689">Ribosomal protein</keyword>
<reference evidence="4" key="1">
    <citation type="journal article" date="2023" name="bioRxiv">
        <title>Improved chromosome-level genome assembly for marigold (Tagetes erecta).</title>
        <authorList>
            <person name="Jiang F."/>
            <person name="Yuan L."/>
            <person name="Wang S."/>
            <person name="Wang H."/>
            <person name="Xu D."/>
            <person name="Wang A."/>
            <person name="Fan W."/>
        </authorList>
    </citation>
    <scope>NUCLEOTIDE SEQUENCE</scope>
    <source>
        <strain evidence="4">WSJ</strain>
        <tissue evidence="4">Leaf</tissue>
    </source>
</reference>
<dbReference type="GO" id="GO:0003735">
    <property type="term" value="F:structural constituent of ribosome"/>
    <property type="evidence" value="ECO:0007669"/>
    <property type="project" value="TreeGrafter"/>
</dbReference>
<dbReference type="InterPro" id="IPR001790">
    <property type="entry name" value="Ribosomal_uL10"/>
</dbReference>
<dbReference type="PANTHER" id="PTHR45699">
    <property type="entry name" value="60S ACIDIC RIBOSOMAL PROTEIN P0"/>
    <property type="match status" value="1"/>
</dbReference>
<gene>
    <name evidence="4" type="ORF">QVD17_32264</name>
</gene>
<name>A0AAD8K5W4_TARER</name>
<proteinExistence type="inferred from homology"/>
<comment type="caution">
    <text evidence="4">The sequence shown here is derived from an EMBL/GenBank/DDBJ whole genome shotgun (WGS) entry which is preliminary data.</text>
</comment>
<dbReference type="Gene3D" id="3.30.70.1730">
    <property type="match status" value="1"/>
</dbReference>
<evidence type="ECO:0000256" key="1">
    <source>
        <dbReference type="ARBA" id="ARBA00008889"/>
    </source>
</evidence>
<dbReference type="Pfam" id="PF00466">
    <property type="entry name" value="Ribosomal_L10"/>
    <property type="match status" value="1"/>
</dbReference>
<dbReference type="GO" id="GO:0000027">
    <property type="term" value="P:ribosomal large subunit assembly"/>
    <property type="evidence" value="ECO:0007669"/>
    <property type="project" value="TreeGrafter"/>
</dbReference>
<protein>
    <submittedName>
        <fullName evidence="4">Uncharacterized protein</fullName>
    </submittedName>
</protein>
<evidence type="ECO:0000256" key="2">
    <source>
        <dbReference type="ARBA" id="ARBA00022980"/>
    </source>
</evidence>
<accession>A0AAD8K5W4</accession>
<dbReference type="PANTHER" id="PTHR45699:SF3">
    <property type="entry name" value="LARGE RIBOSOMAL SUBUNIT PROTEIN UL10"/>
    <property type="match status" value="1"/>
</dbReference>
<dbReference type="InterPro" id="IPR043141">
    <property type="entry name" value="Ribosomal_uL10-like_sf"/>
</dbReference>
<keyword evidence="3" id="KW-0687">Ribonucleoprotein</keyword>
<dbReference type="GO" id="GO:0002181">
    <property type="term" value="P:cytoplasmic translation"/>
    <property type="evidence" value="ECO:0007669"/>
    <property type="project" value="TreeGrafter"/>
</dbReference>
<dbReference type="SUPFAM" id="SSF160369">
    <property type="entry name" value="Ribosomal protein L10-like"/>
    <property type="match status" value="1"/>
</dbReference>
<keyword evidence="5" id="KW-1185">Reference proteome</keyword>
<organism evidence="4 5">
    <name type="scientific">Tagetes erecta</name>
    <name type="common">African marigold</name>
    <dbReference type="NCBI Taxonomy" id="13708"/>
    <lineage>
        <taxon>Eukaryota</taxon>
        <taxon>Viridiplantae</taxon>
        <taxon>Streptophyta</taxon>
        <taxon>Embryophyta</taxon>
        <taxon>Tracheophyta</taxon>
        <taxon>Spermatophyta</taxon>
        <taxon>Magnoliopsida</taxon>
        <taxon>eudicotyledons</taxon>
        <taxon>Gunneridae</taxon>
        <taxon>Pentapetalae</taxon>
        <taxon>asterids</taxon>
        <taxon>campanulids</taxon>
        <taxon>Asterales</taxon>
        <taxon>Asteraceae</taxon>
        <taxon>Asteroideae</taxon>
        <taxon>Heliantheae alliance</taxon>
        <taxon>Tageteae</taxon>
        <taxon>Tagetes</taxon>
    </lineage>
</organism>
<evidence type="ECO:0000256" key="3">
    <source>
        <dbReference type="ARBA" id="ARBA00023274"/>
    </source>
</evidence>
<comment type="similarity">
    <text evidence="1">Belongs to the universal ribosomal protein uL10 family.</text>
</comment>
<dbReference type="EMBL" id="JAUHHV010000008">
    <property type="protein sequence ID" value="KAK1416473.1"/>
    <property type="molecule type" value="Genomic_DNA"/>
</dbReference>